<keyword evidence="2" id="KW-0349">Heme</keyword>
<dbReference type="InterPro" id="IPR002397">
    <property type="entry name" value="Cyt_P450_B"/>
</dbReference>
<sequence length="401" mass="44447">MADDVQSLSSVPQDFDALAPETFDSAWEEYGRLRRGCPVAHSDAWGGFWALMGYHDVVRTAADHKTFTTTVQNVVPKVAFTGRRPPLHLDPPEHTPYRRALNPLLTQDRADLLEPMIRRLAGEMLDPLIAAGKADICTDFGSYLPVRVFAEWMNMPAEDAVRLAAVGRAFNLAVQSKIDEVVKSTSLELYAIARALIDERRANPRDPDLDPTSALLAARQDGEPLPDDLILGTIRQVLVVGIVAPMVHVGSMCVHLSRDQALQDQLRADPSLMPAAIEEFLRLYTPYRGFCRTAREPVTIGGRDIAPEEPIALVYASANRDETVFENPDQFILNRPNIREHVAFGVGAHRCAGSALARLELRVMMEELLARTRRFEVVGEITPTRFPEIGALSVPLSLEAR</sequence>
<dbReference type="GO" id="GO:0016705">
    <property type="term" value="F:oxidoreductase activity, acting on paired donors, with incorporation or reduction of molecular oxygen"/>
    <property type="evidence" value="ECO:0007669"/>
    <property type="project" value="InterPro"/>
</dbReference>
<dbReference type="InterPro" id="IPR017972">
    <property type="entry name" value="Cyt_P450_CS"/>
</dbReference>
<dbReference type="GO" id="GO:0004497">
    <property type="term" value="F:monooxygenase activity"/>
    <property type="evidence" value="ECO:0007669"/>
    <property type="project" value="UniProtKB-KW"/>
</dbReference>
<comment type="similarity">
    <text evidence="1 2">Belongs to the cytochrome P450 family.</text>
</comment>
<keyword evidence="2" id="KW-0503">Monooxygenase</keyword>
<organism evidence="3">
    <name type="scientific">Caulobacter sp. 73W</name>
    <dbReference type="NCBI Taxonomy" id="3161137"/>
    <lineage>
        <taxon>Bacteria</taxon>
        <taxon>Pseudomonadati</taxon>
        <taxon>Pseudomonadota</taxon>
        <taxon>Alphaproteobacteria</taxon>
        <taxon>Caulobacterales</taxon>
        <taxon>Caulobacteraceae</taxon>
        <taxon>Caulobacter</taxon>
    </lineage>
</organism>
<evidence type="ECO:0000256" key="2">
    <source>
        <dbReference type="RuleBase" id="RU000461"/>
    </source>
</evidence>
<accession>A0AB39KWP2</accession>
<name>A0AB39KWP2_9CAUL</name>
<reference evidence="3" key="1">
    <citation type="submission" date="2024-06" db="EMBL/GenBank/DDBJ databases">
        <title>Caulobacter inopinatus, sp. nov.</title>
        <authorList>
            <person name="Donachie S.P."/>
        </authorList>
    </citation>
    <scope>NUCLEOTIDE SEQUENCE</scope>
    <source>
        <strain evidence="3">73W</strain>
    </source>
</reference>
<evidence type="ECO:0000313" key="3">
    <source>
        <dbReference type="EMBL" id="XDO98158.1"/>
    </source>
</evidence>
<dbReference type="EMBL" id="CP158375">
    <property type="protein sequence ID" value="XDO98158.1"/>
    <property type="molecule type" value="Genomic_DNA"/>
</dbReference>
<keyword evidence="2" id="KW-0408">Iron</keyword>
<keyword evidence="2" id="KW-0479">Metal-binding</keyword>
<dbReference type="SUPFAM" id="SSF48264">
    <property type="entry name" value="Cytochrome P450"/>
    <property type="match status" value="1"/>
</dbReference>
<dbReference type="InterPro" id="IPR001128">
    <property type="entry name" value="Cyt_P450"/>
</dbReference>
<dbReference type="RefSeq" id="WP_369061857.1">
    <property type="nucleotide sequence ID" value="NZ_CP158375.1"/>
</dbReference>
<dbReference type="AlphaFoldDB" id="A0AB39KWP2"/>
<dbReference type="PANTHER" id="PTHR46696:SF6">
    <property type="entry name" value="P450, PUTATIVE (EUROFUNG)-RELATED"/>
    <property type="match status" value="1"/>
</dbReference>
<protein>
    <submittedName>
        <fullName evidence="3">Cytochrome P450</fullName>
    </submittedName>
</protein>
<dbReference type="Gene3D" id="1.10.630.10">
    <property type="entry name" value="Cytochrome P450"/>
    <property type="match status" value="1"/>
</dbReference>
<dbReference type="GO" id="GO:0005506">
    <property type="term" value="F:iron ion binding"/>
    <property type="evidence" value="ECO:0007669"/>
    <property type="project" value="InterPro"/>
</dbReference>
<dbReference type="Pfam" id="PF00067">
    <property type="entry name" value="p450"/>
    <property type="match status" value="1"/>
</dbReference>
<proteinExistence type="inferred from homology"/>
<evidence type="ECO:0000256" key="1">
    <source>
        <dbReference type="ARBA" id="ARBA00010617"/>
    </source>
</evidence>
<dbReference type="PRINTS" id="PR00359">
    <property type="entry name" value="BP450"/>
</dbReference>
<dbReference type="GO" id="GO:0020037">
    <property type="term" value="F:heme binding"/>
    <property type="evidence" value="ECO:0007669"/>
    <property type="project" value="InterPro"/>
</dbReference>
<dbReference type="PANTHER" id="PTHR46696">
    <property type="entry name" value="P450, PUTATIVE (EUROFUNG)-RELATED"/>
    <property type="match status" value="1"/>
</dbReference>
<gene>
    <name evidence="3" type="ORF">ABOZ73_07010</name>
</gene>
<keyword evidence="2" id="KW-0560">Oxidoreductase</keyword>
<dbReference type="InterPro" id="IPR036396">
    <property type="entry name" value="Cyt_P450_sf"/>
</dbReference>
<dbReference type="PROSITE" id="PS00086">
    <property type="entry name" value="CYTOCHROME_P450"/>
    <property type="match status" value="1"/>
</dbReference>